<dbReference type="Pfam" id="PF06966">
    <property type="entry name" value="DUF1295"/>
    <property type="match status" value="1"/>
</dbReference>
<comment type="caution">
    <text evidence="2">The sequence shown here is derived from an EMBL/GenBank/DDBJ whole genome shotgun (WGS) entry which is preliminary data.</text>
</comment>
<reference evidence="2 3" key="1">
    <citation type="journal article" date="2024" name="J Genomics">
        <title>Draft genome sequencing and assembly of Favolaschia claudopus CIRM-BRFM 2984 isolated from oak limbs.</title>
        <authorList>
            <person name="Navarro D."/>
            <person name="Drula E."/>
            <person name="Chaduli D."/>
            <person name="Cazenave R."/>
            <person name="Ahrendt S."/>
            <person name="Wang J."/>
            <person name="Lipzen A."/>
            <person name="Daum C."/>
            <person name="Barry K."/>
            <person name="Grigoriev I.V."/>
            <person name="Favel A."/>
            <person name="Rosso M.N."/>
            <person name="Martin F."/>
        </authorList>
    </citation>
    <scope>NUCLEOTIDE SEQUENCE [LARGE SCALE GENOMIC DNA]</scope>
    <source>
        <strain evidence="2 3">CIRM-BRFM 2984</strain>
    </source>
</reference>
<keyword evidence="1" id="KW-1133">Transmembrane helix</keyword>
<feature type="transmembrane region" description="Helical" evidence="1">
    <location>
        <begin position="144"/>
        <end position="163"/>
    </location>
</feature>
<feature type="transmembrane region" description="Helical" evidence="1">
    <location>
        <begin position="68"/>
        <end position="87"/>
    </location>
</feature>
<feature type="transmembrane region" description="Helical" evidence="1">
    <location>
        <begin position="99"/>
        <end position="124"/>
    </location>
</feature>
<accession>A0AAW0D3G7</accession>
<sequence>MSTKAPTAGPFQRGNPNLSISGTVIFALVRLADAPLQYFLFTRGWAVRLLSLFGFRAAQLPITLGPGLGGIGPVPTLLVGMCGLAAVRHAHAFTSTPYIPVSISLSVALYNAFVNAINTLATVHTLSSITPILTRTSFLEYLDWHQYIGFAVLVAGLGIEFSAEASRKKFKGDPRNRGKLDDTGLWSVVRHPNYLGFFLSRVGISLATGSYWITLILNSLQFLIFYSGGIPDIEWYMAHKYGAQWEAYTRRVRWAIIPGVV</sequence>
<dbReference type="Gene3D" id="1.20.120.1630">
    <property type="match status" value="1"/>
</dbReference>
<dbReference type="InterPro" id="IPR010721">
    <property type="entry name" value="UstE-like"/>
</dbReference>
<keyword evidence="1" id="KW-0472">Membrane</keyword>
<name>A0AAW0D3G7_9AGAR</name>
<dbReference type="PANTHER" id="PTHR32251:SF17">
    <property type="entry name" value="STEROID 5-ALPHA REDUCTASE C-TERMINAL DOMAIN-CONTAINING PROTEIN"/>
    <property type="match status" value="1"/>
</dbReference>
<evidence type="ECO:0000313" key="3">
    <source>
        <dbReference type="Proteomes" id="UP001362999"/>
    </source>
</evidence>
<evidence type="ECO:0000256" key="1">
    <source>
        <dbReference type="SAM" id="Phobius"/>
    </source>
</evidence>
<keyword evidence="3" id="KW-1185">Reference proteome</keyword>
<keyword evidence="1" id="KW-0812">Transmembrane</keyword>
<protein>
    <submittedName>
        <fullName evidence="2">S5A-reductase domain-containing protein</fullName>
    </submittedName>
</protein>
<feature type="transmembrane region" description="Helical" evidence="1">
    <location>
        <begin position="16"/>
        <end position="33"/>
    </location>
</feature>
<organism evidence="2 3">
    <name type="scientific">Favolaschia claudopus</name>
    <dbReference type="NCBI Taxonomy" id="2862362"/>
    <lineage>
        <taxon>Eukaryota</taxon>
        <taxon>Fungi</taxon>
        <taxon>Dikarya</taxon>
        <taxon>Basidiomycota</taxon>
        <taxon>Agaricomycotina</taxon>
        <taxon>Agaricomycetes</taxon>
        <taxon>Agaricomycetidae</taxon>
        <taxon>Agaricales</taxon>
        <taxon>Marasmiineae</taxon>
        <taxon>Mycenaceae</taxon>
        <taxon>Favolaschia</taxon>
    </lineage>
</organism>
<dbReference type="Proteomes" id="UP001362999">
    <property type="component" value="Unassembled WGS sequence"/>
</dbReference>
<dbReference type="PANTHER" id="PTHR32251">
    <property type="entry name" value="3-OXO-5-ALPHA-STEROID 4-DEHYDROGENASE"/>
    <property type="match status" value="1"/>
</dbReference>
<gene>
    <name evidence="2" type="ORF">R3P38DRAFT_2883008</name>
</gene>
<dbReference type="EMBL" id="JAWWNJ010000011">
    <property type="protein sequence ID" value="KAK7045200.1"/>
    <property type="molecule type" value="Genomic_DNA"/>
</dbReference>
<dbReference type="GO" id="GO:0016020">
    <property type="term" value="C:membrane"/>
    <property type="evidence" value="ECO:0007669"/>
    <property type="project" value="TreeGrafter"/>
</dbReference>
<evidence type="ECO:0000313" key="2">
    <source>
        <dbReference type="EMBL" id="KAK7045200.1"/>
    </source>
</evidence>
<proteinExistence type="predicted"/>
<dbReference type="AlphaFoldDB" id="A0AAW0D3G7"/>